<keyword evidence="2" id="KW-0964">Secreted</keyword>
<dbReference type="GO" id="GO:0005576">
    <property type="term" value="C:extracellular region"/>
    <property type="evidence" value="ECO:0007669"/>
    <property type="project" value="UniProtKB-SubCell"/>
</dbReference>
<feature type="chain" id="PRO_5004586913" evidence="4">
    <location>
        <begin position="18"/>
        <end position="61"/>
    </location>
</feature>
<evidence type="ECO:0000256" key="3">
    <source>
        <dbReference type="ARBA" id="ARBA00022729"/>
    </source>
</evidence>
<dbReference type="AlphaFoldDB" id="T1DPB5"/>
<dbReference type="Gene3D" id="3.30.30.10">
    <property type="entry name" value="Knottin, scorpion toxin-like"/>
    <property type="match status" value="1"/>
</dbReference>
<accession>T1DPB5</accession>
<sequence length="61" mass="6635">MKSMWVIFLCVFAVATAQIRINAPCDGGIKRCIPACREKRCLLAHKCINGQCTCTANSDGC</sequence>
<comment type="subcellular location">
    <subcellularLocation>
        <location evidence="1">Secreted</location>
    </subcellularLocation>
</comment>
<evidence type="ECO:0000313" key="5">
    <source>
        <dbReference type="EMBL" id="JAA98106.1"/>
    </source>
</evidence>
<organism evidence="5">
    <name type="scientific">Lychas buchari</name>
    <dbReference type="NCBI Taxonomy" id="1330406"/>
    <lineage>
        <taxon>Eukaryota</taxon>
        <taxon>Metazoa</taxon>
        <taxon>Ecdysozoa</taxon>
        <taxon>Arthropoda</taxon>
        <taxon>Chelicerata</taxon>
        <taxon>Arachnida</taxon>
        <taxon>Scorpiones</taxon>
        <taxon>Buthida</taxon>
        <taxon>Buthoidea</taxon>
        <taxon>Buthidae</taxon>
        <taxon>Lychas</taxon>
    </lineage>
</organism>
<evidence type="ECO:0000256" key="4">
    <source>
        <dbReference type="SAM" id="SignalP"/>
    </source>
</evidence>
<feature type="signal peptide" evidence="4">
    <location>
        <begin position="1"/>
        <end position="17"/>
    </location>
</feature>
<keyword evidence="3 4" id="KW-0732">Signal</keyword>
<reference evidence="5" key="1">
    <citation type="journal article" date="2013" name="Toxins">
        <title>Evolution stings: the origin and diversification of scorpion toxin peptide scaffolds.</title>
        <authorList>
            <person name="Sunagar K."/>
            <person name="Undheim E.A."/>
            <person name="Chan A.H."/>
            <person name="Koludarov I."/>
            <person name="Munoz-Gomez S.A."/>
            <person name="Antunes A."/>
            <person name="Fry B.G."/>
        </authorList>
    </citation>
    <scope>NUCLEOTIDE SEQUENCE</scope>
    <source>
        <tissue evidence="5">Telson venom gland</tissue>
    </source>
</reference>
<evidence type="ECO:0000256" key="2">
    <source>
        <dbReference type="ARBA" id="ARBA00022525"/>
    </source>
</evidence>
<proteinExistence type="evidence at transcript level"/>
<name>T1DPB5_9SCOR</name>
<dbReference type="InterPro" id="IPR036574">
    <property type="entry name" value="Scorpion_toxin-like_sf"/>
</dbReference>
<dbReference type="EMBL" id="GALL01000020">
    <property type="protein sequence ID" value="JAA98106.1"/>
    <property type="molecule type" value="mRNA"/>
</dbReference>
<evidence type="ECO:0000256" key="1">
    <source>
        <dbReference type="ARBA" id="ARBA00004613"/>
    </source>
</evidence>
<protein>
    <submittedName>
        <fullName evidence="5">CSab-Lyc-16</fullName>
    </submittedName>
</protein>